<evidence type="ECO:0000313" key="8">
    <source>
        <dbReference type="Proteomes" id="UP001530377"/>
    </source>
</evidence>
<dbReference type="Pfam" id="PF04818">
    <property type="entry name" value="CID"/>
    <property type="match status" value="1"/>
</dbReference>
<feature type="region of interest" description="Disordered" evidence="3">
    <location>
        <begin position="256"/>
        <end position="318"/>
    </location>
</feature>
<dbReference type="Pfam" id="PF01805">
    <property type="entry name" value="Surp"/>
    <property type="match status" value="1"/>
</dbReference>
<feature type="region of interest" description="Disordered" evidence="3">
    <location>
        <begin position="1"/>
        <end position="76"/>
    </location>
</feature>
<feature type="compositionally biased region" description="Low complexity" evidence="3">
    <location>
        <begin position="307"/>
        <end position="318"/>
    </location>
</feature>
<dbReference type="GO" id="GO:0003723">
    <property type="term" value="F:RNA binding"/>
    <property type="evidence" value="ECO:0007669"/>
    <property type="project" value="UniProtKB-UniRule"/>
</dbReference>
<feature type="compositionally biased region" description="Acidic residues" evidence="3">
    <location>
        <begin position="719"/>
        <end position="765"/>
    </location>
</feature>
<feature type="region of interest" description="Disordered" evidence="3">
    <location>
        <begin position="712"/>
        <end position="765"/>
    </location>
</feature>
<organism evidence="7 8">
    <name type="scientific">Cyclostephanos tholiformis</name>
    <dbReference type="NCBI Taxonomy" id="382380"/>
    <lineage>
        <taxon>Eukaryota</taxon>
        <taxon>Sar</taxon>
        <taxon>Stramenopiles</taxon>
        <taxon>Ochrophyta</taxon>
        <taxon>Bacillariophyta</taxon>
        <taxon>Coscinodiscophyceae</taxon>
        <taxon>Thalassiosirophycidae</taxon>
        <taxon>Stephanodiscales</taxon>
        <taxon>Stephanodiscaceae</taxon>
        <taxon>Cyclostephanos</taxon>
    </lineage>
</organism>
<feature type="domain" description="CID" evidence="6">
    <location>
        <begin position="512"/>
        <end position="658"/>
    </location>
</feature>
<evidence type="ECO:0000259" key="5">
    <source>
        <dbReference type="PROSITE" id="PS50128"/>
    </source>
</evidence>
<dbReference type="InterPro" id="IPR035979">
    <property type="entry name" value="RBD_domain_sf"/>
</dbReference>
<evidence type="ECO:0000313" key="7">
    <source>
        <dbReference type="EMBL" id="KAL3807934.1"/>
    </source>
</evidence>
<dbReference type="SUPFAM" id="SSF109905">
    <property type="entry name" value="Surp module (SWAP domain)"/>
    <property type="match status" value="1"/>
</dbReference>
<proteinExistence type="predicted"/>
<dbReference type="InterPro" id="IPR006569">
    <property type="entry name" value="CID_dom"/>
</dbReference>
<feature type="region of interest" description="Disordered" evidence="3">
    <location>
        <begin position="96"/>
        <end position="143"/>
    </location>
</feature>
<dbReference type="Pfam" id="PF00076">
    <property type="entry name" value="RRM_1"/>
    <property type="match status" value="1"/>
</dbReference>
<dbReference type="InterPro" id="IPR000504">
    <property type="entry name" value="RRM_dom"/>
</dbReference>
<feature type="compositionally biased region" description="Low complexity" evidence="3">
    <location>
        <begin position="47"/>
        <end position="62"/>
    </location>
</feature>
<feature type="domain" description="SURP motif" evidence="5">
    <location>
        <begin position="360"/>
        <end position="404"/>
    </location>
</feature>
<evidence type="ECO:0000256" key="2">
    <source>
        <dbReference type="PROSITE-ProRule" id="PRU00176"/>
    </source>
</evidence>
<dbReference type="AlphaFoldDB" id="A0ABD3R560"/>
<comment type="caution">
    <text evidence="7">The sequence shown here is derived from an EMBL/GenBank/DDBJ whole genome shotgun (WGS) entry which is preliminary data.</text>
</comment>
<dbReference type="InterPro" id="IPR012677">
    <property type="entry name" value="Nucleotide-bd_a/b_plait_sf"/>
</dbReference>
<evidence type="ECO:0000259" key="4">
    <source>
        <dbReference type="PROSITE" id="PS50102"/>
    </source>
</evidence>
<dbReference type="PROSITE" id="PS51391">
    <property type="entry name" value="CID"/>
    <property type="match status" value="1"/>
</dbReference>
<accession>A0ABD3R560</accession>
<dbReference type="InterPro" id="IPR000061">
    <property type="entry name" value="Surp"/>
</dbReference>
<name>A0ABD3R560_9STRA</name>
<dbReference type="Proteomes" id="UP001530377">
    <property type="component" value="Unassembled WGS sequence"/>
</dbReference>
<feature type="non-terminal residue" evidence="7">
    <location>
        <position position="1"/>
    </location>
</feature>
<dbReference type="InterPro" id="IPR035967">
    <property type="entry name" value="SWAP/Surp_sf"/>
</dbReference>
<dbReference type="Gene3D" id="1.25.40.90">
    <property type="match status" value="1"/>
</dbReference>
<dbReference type="PROSITE" id="PS50102">
    <property type="entry name" value="RRM"/>
    <property type="match status" value="1"/>
</dbReference>
<dbReference type="EMBL" id="JALLPB020000567">
    <property type="protein sequence ID" value="KAL3807934.1"/>
    <property type="molecule type" value="Genomic_DNA"/>
</dbReference>
<dbReference type="InterPro" id="IPR051485">
    <property type="entry name" value="SR-CTD_assoc_factor"/>
</dbReference>
<gene>
    <name evidence="7" type="ORF">ACHAXA_009300</name>
</gene>
<reference evidence="7 8" key="1">
    <citation type="submission" date="2024-10" db="EMBL/GenBank/DDBJ databases">
        <title>Updated reference genomes for cyclostephanoid diatoms.</title>
        <authorList>
            <person name="Roberts W.R."/>
            <person name="Alverson A.J."/>
        </authorList>
    </citation>
    <scope>NUCLEOTIDE SEQUENCE [LARGE SCALE GENOMIC DNA]</scope>
    <source>
        <strain evidence="7 8">AJA228-03</strain>
    </source>
</reference>
<evidence type="ECO:0000256" key="1">
    <source>
        <dbReference type="ARBA" id="ARBA00022884"/>
    </source>
</evidence>
<sequence length="765" mass="84376">RALPPSLTGFVDEGSDDDEDNAFASISKKNKRPRAAVAAQNDRPSSDSDSAAPPPADSSSAGNGYGGGGGGGKRHHHVNAARQAKMDALLLELRSAKPSDHHPSSSSRAGMEDYYGSIHDGEDNGFHEQRNFGGGGGGGNYTPMKKGSYVEPGMEHLTTNIFVGNLDPMTTEEELTDAFRQFGEIGFYSVKIMWPRTSEERARNRNTGFVCFMHRADAEDAMDAYCDADPLGTGRRMLLRWGKNVKMTVKFGTGGVPTNLRKKARVGDDRNKTMTPTQRDGADRTLNTLDEVSPPSLIPYRDESKTSKSASSPPSDEAIVTTVIEKRKVAPPKGPTYDPTKHSAEAITVIAPSDPRRLKFITTVASFVAKDGSVLEQKLIETQSFNPDFRFLTHRDNDSVHPFSSDNDDDNIRFEEHIFYRWRVYSFAQGDGFSSWRTEPFIMFEPHGRFWIPPPLNTLAAQEEEEAEKRREHTILAAQEKRRKLAGKKQDCVTTGAQMRRTNADKGGGLKLNEWERKVFHELLREKLCASQESICEAMAFAFDKSGAALEISHLLKEAMLESGNGISVDTRIARLFLLSDILFNSQQPGVKNAFQYRDAIEAMSPSVFESLGRHGGGRMTKNRLRKAVSSVLGAWTNWSVYNSTFIDELENKFEGREVNLLVKVGEDLKTKNTEEVENECLSADGDKEALSSTPKGISVLSTTPRGTWTSANNIDAQCSDDDIDGEEIDDLDGESLDDIVGEELDDVDGEPMDDIDGDAINDSN</sequence>
<dbReference type="SUPFAM" id="SSF54928">
    <property type="entry name" value="RNA-binding domain, RBD"/>
    <property type="match status" value="1"/>
</dbReference>
<feature type="compositionally biased region" description="Basic and acidic residues" evidence="3">
    <location>
        <begin position="119"/>
        <end position="130"/>
    </location>
</feature>
<feature type="domain" description="RRM" evidence="4">
    <location>
        <begin position="159"/>
        <end position="244"/>
    </location>
</feature>
<dbReference type="InterPro" id="IPR008942">
    <property type="entry name" value="ENTH_VHS"/>
</dbReference>
<dbReference type="Gene3D" id="3.30.70.330">
    <property type="match status" value="1"/>
</dbReference>
<dbReference type="SMART" id="SM00582">
    <property type="entry name" value="RPR"/>
    <property type="match status" value="1"/>
</dbReference>
<evidence type="ECO:0000256" key="3">
    <source>
        <dbReference type="SAM" id="MobiDB-lite"/>
    </source>
</evidence>
<protein>
    <submittedName>
        <fullName evidence="7">Uncharacterized protein</fullName>
    </submittedName>
</protein>
<dbReference type="PANTHER" id="PTHR23140">
    <property type="entry name" value="RNA PROCESSING PROTEIN LD23810P"/>
    <property type="match status" value="1"/>
</dbReference>
<evidence type="ECO:0000259" key="6">
    <source>
        <dbReference type="PROSITE" id="PS51391"/>
    </source>
</evidence>
<dbReference type="PROSITE" id="PS50128">
    <property type="entry name" value="SURP"/>
    <property type="match status" value="1"/>
</dbReference>
<keyword evidence="8" id="KW-1185">Reference proteome</keyword>
<dbReference type="PANTHER" id="PTHR23140:SF0">
    <property type="entry name" value="U2 SNRNP-ASSOCIATED SURP MOTIF-CONTAINING PROTEIN"/>
    <property type="match status" value="1"/>
</dbReference>
<dbReference type="Gene3D" id="1.10.10.790">
    <property type="entry name" value="Surp module"/>
    <property type="match status" value="1"/>
</dbReference>
<keyword evidence="1 2" id="KW-0694">RNA-binding</keyword>
<dbReference type="SMART" id="SM00360">
    <property type="entry name" value="RRM"/>
    <property type="match status" value="1"/>
</dbReference>